<dbReference type="InterPro" id="IPR011992">
    <property type="entry name" value="EF-hand-dom_pair"/>
</dbReference>
<dbReference type="GO" id="GO:0016460">
    <property type="term" value="C:myosin II complex"/>
    <property type="evidence" value="ECO:0007669"/>
    <property type="project" value="TreeGrafter"/>
</dbReference>
<keyword evidence="4" id="KW-1185">Reference proteome</keyword>
<dbReference type="CDD" id="cd00051">
    <property type="entry name" value="EFh"/>
    <property type="match status" value="1"/>
</dbReference>
<dbReference type="GO" id="GO:0005509">
    <property type="term" value="F:calcium ion binding"/>
    <property type="evidence" value="ECO:0007669"/>
    <property type="project" value="InterPro"/>
</dbReference>
<dbReference type="FunFam" id="1.10.238.10:FF:000001">
    <property type="entry name" value="Calmodulin 1"/>
    <property type="match status" value="1"/>
</dbReference>
<organism evidence="4 5">
    <name type="scientific">Panagrolaimus superbus</name>
    <dbReference type="NCBI Taxonomy" id="310955"/>
    <lineage>
        <taxon>Eukaryota</taxon>
        <taxon>Metazoa</taxon>
        <taxon>Ecdysozoa</taxon>
        <taxon>Nematoda</taxon>
        <taxon>Chromadorea</taxon>
        <taxon>Rhabditida</taxon>
        <taxon>Tylenchina</taxon>
        <taxon>Panagrolaimomorpha</taxon>
        <taxon>Panagrolaimoidea</taxon>
        <taxon>Panagrolaimidae</taxon>
        <taxon>Panagrolaimus</taxon>
    </lineage>
</organism>
<reference evidence="5" key="1">
    <citation type="submission" date="2022-11" db="UniProtKB">
        <authorList>
            <consortium name="WormBaseParasite"/>
        </authorList>
    </citation>
    <scope>IDENTIFICATION</scope>
</reference>
<dbReference type="PANTHER" id="PTHR23048">
    <property type="entry name" value="MYOSIN LIGHT CHAIN 1, 3"/>
    <property type="match status" value="1"/>
</dbReference>
<dbReference type="SMART" id="SM00054">
    <property type="entry name" value="EFh"/>
    <property type="match status" value="3"/>
</dbReference>
<keyword evidence="2" id="KW-0106">Calcium</keyword>
<dbReference type="InterPro" id="IPR002048">
    <property type="entry name" value="EF_hand_dom"/>
</dbReference>
<name>A0A914YYX9_9BILA</name>
<dbReference type="Pfam" id="PF13499">
    <property type="entry name" value="EF-hand_7"/>
    <property type="match status" value="1"/>
</dbReference>
<feature type="domain" description="EF-hand" evidence="3">
    <location>
        <begin position="9"/>
        <end position="44"/>
    </location>
</feature>
<dbReference type="Pfam" id="PF13405">
    <property type="entry name" value="EF-hand_6"/>
    <property type="match status" value="1"/>
</dbReference>
<dbReference type="PROSITE" id="PS50222">
    <property type="entry name" value="EF_HAND_2"/>
    <property type="match status" value="2"/>
</dbReference>
<dbReference type="SUPFAM" id="SSF47473">
    <property type="entry name" value="EF-hand"/>
    <property type="match status" value="1"/>
</dbReference>
<evidence type="ECO:0000256" key="1">
    <source>
        <dbReference type="ARBA" id="ARBA00022737"/>
    </source>
</evidence>
<dbReference type="Gene3D" id="1.10.238.10">
    <property type="entry name" value="EF-hand"/>
    <property type="match status" value="2"/>
</dbReference>
<protein>
    <submittedName>
        <fullName evidence="5">EF-hand domain-containing protein</fullName>
    </submittedName>
</protein>
<dbReference type="InterPro" id="IPR050230">
    <property type="entry name" value="CALM/Myosin/TropC-like"/>
</dbReference>
<evidence type="ECO:0000313" key="5">
    <source>
        <dbReference type="WBParaSite" id="PSU_v2.g5698.t1"/>
    </source>
</evidence>
<keyword evidence="1" id="KW-0677">Repeat</keyword>
<dbReference type="PANTHER" id="PTHR23048:SF59">
    <property type="entry name" value="EF-HAND SUPERFAMILY PROTEIN"/>
    <property type="match status" value="1"/>
</dbReference>
<evidence type="ECO:0000313" key="4">
    <source>
        <dbReference type="Proteomes" id="UP000887577"/>
    </source>
</evidence>
<sequence>MALENKALVSYEEVIKAFEKFDTCGDGKVAYKQLKCIMRELGLDPREAEVTKCVETLKNCQKNDYRMTHFTCRELYELVNNRKKDTNLEEIRMAFRLFDVDGKGYISIKDLKQITDELKEVMKEDELEEMIDVVGVKIPGKVSFEEFAMIMKKTSLY</sequence>
<evidence type="ECO:0000256" key="2">
    <source>
        <dbReference type="ARBA" id="ARBA00022837"/>
    </source>
</evidence>
<evidence type="ECO:0000259" key="3">
    <source>
        <dbReference type="PROSITE" id="PS50222"/>
    </source>
</evidence>
<feature type="domain" description="EF-hand" evidence="3">
    <location>
        <begin position="86"/>
        <end position="121"/>
    </location>
</feature>
<dbReference type="WBParaSite" id="PSU_v2.g5698.t1">
    <property type="protein sequence ID" value="PSU_v2.g5698.t1"/>
    <property type="gene ID" value="PSU_v2.g5698"/>
</dbReference>
<proteinExistence type="predicted"/>
<dbReference type="AlphaFoldDB" id="A0A914YYX9"/>
<accession>A0A914YYX9</accession>
<dbReference type="Proteomes" id="UP000887577">
    <property type="component" value="Unplaced"/>
</dbReference>